<dbReference type="PROSITE" id="PS51371">
    <property type="entry name" value="CBS"/>
    <property type="match status" value="1"/>
</dbReference>
<keyword evidence="4 8" id="KW-1133">Transmembrane helix</keyword>
<evidence type="ECO:0000256" key="5">
    <source>
        <dbReference type="ARBA" id="ARBA00023122"/>
    </source>
</evidence>
<dbReference type="Pfam" id="PF00571">
    <property type="entry name" value="CBS"/>
    <property type="match status" value="2"/>
</dbReference>
<dbReference type="Proteomes" id="UP000654720">
    <property type="component" value="Chromosome"/>
</dbReference>
<dbReference type="Proteomes" id="UP000742098">
    <property type="component" value="Unassembled WGS sequence"/>
</dbReference>
<evidence type="ECO:0000256" key="8">
    <source>
        <dbReference type="PROSITE-ProRule" id="PRU01193"/>
    </source>
</evidence>
<dbReference type="EMBL" id="QRZA01000011">
    <property type="protein sequence ID" value="RGV33727.1"/>
    <property type="molecule type" value="Genomic_DNA"/>
</dbReference>
<evidence type="ECO:0000313" key="12">
    <source>
        <dbReference type="EMBL" id="HJF70180.1"/>
    </source>
</evidence>
<evidence type="ECO:0000256" key="6">
    <source>
        <dbReference type="ARBA" id="ARBA00023136"/>
    </source>
</evidence>
<evidence type="ECO:0000256" key="4">
    <source>
        <dbReference type="ARBA" id="ARBA00022989"/>
    </source>
</evidence>
<dbReference type="PROSITE" id="PS51846">
    <property type="entry name" value="CNNM"/>
    <property type="match status" value="1"/>
</dbReference>
<dbReference type="PANTHER" id="PTHR22777">
    <property type="entry name" value="HEMOLYSIN-RELATED"/>
    <property type="match status" value="1"/>
</dbReference>
<keyword evidence="3" id="KW-0677">Repeat</keyword>
<dbReference type="InterPro" id="IPR044751">
    <property type="entry name" value="Ion_transp-like_CBS"/>
</dbReference>
<dbReference type="CDD" id="cd04590">
    <property type="entry name" value="CBS_pair_CorC_HlyC_assoc"/>
    <property type="match status" value="1"/>
</dbReference>
<dbReference type="Pfam" id="PF01595">
    <property type="entry name" value="CNNM"/>
    <property type="match status" value="1"/>
</dbReference>
<feature type="transmembrane region" description="Helical" evidence="9">
    <location>
        <begin position="86"/>
        <end position="108"/>
    </location>
</feature>
<dbReference type="SUPFAM" id="SSF54631">
    <property type="entry name" value="CBS-domain pair"/>
    <property type="match status" value="1"/>
</dbReference>
<comment type="subcellular location">
    <subcellularLocation>
        <location evidence="1">Membrane</location>
        <topology evidence="1">Multi-pass membrane protein</topology>
    </subcellularLocation>
</comment>
<dbReference type="InterPro" id="IPR036318">
    <property type="entry name" value="FAD-bd_PCMH-like_sf"/>
</dbReference>
<dbReference type="EMBL" id="DYVS01000092">
    <property type="protein sequence ID" value="HJF70180.1"/>
    <property type="molecule type" value="Genomic_DNA"/>
</dbReference>
<dbReference type="InterPro" id="IPR005170">
    <property type="entry name" value="Transptr-assoc_dom"/>
</dbReference>
<keyword evidence="2 8" id="KW-0812">Transmembrane</keyword>
<proteinExistence type="predicted"/>
<evidence type="ECO:0000313" key="14">
    <source>
        <dbReference type="EMBL" id="RGV33727.1"/>
    </source>
</evidence>
<dbReference type="OrthoDB" id="9798188at2"/>
<evidence type="ECO:0000256" key="9">
    <source>
        <dbReference type="SAM" id="Phobius"/>
    </source>
</evidence>
<evidence type="ECO:0000313" key="16">
    <source>
        <dbReference type="EMBL" id="RHM43585.1"/>
    </source>
</evidence>
<accession>A0A413IU03</accession>
<sequence>MSGFVAILICLVLSAFFSGMEIAFMASNKLRIEIDKSNKGITQKLIDLFVSNSGMYITTILVGNNVVMVIYGIFMSDYLDPRLEGVGISLGLRMILVTLISTLIMLVTGEFFPKAVFRLRPNVFLRVFAIPVFLFYILFFPISYFSVWFGGLLLRIFTGRKLTHKEENRAFGKIDLNNLIEEGETGGEENEDEHDIKLFRNALDFSEVKLRECIVPRPDIVALSIDGSLDELRELFVKTGLSRILIYRDSIDNVIGYVHSSALFHHPETVKKAVSKILIVPETMSALRLLNLFTKEQKSVAVVVDEFGVTAGMVTIEDIMEEIFGEIEDEHDRLNLKEEQVAPDEYIFSGRLEVDYLNEKYDLNLPENEEYETLAGLILYYNEDIPEEGERISIEDISFEIVSVKSARIEEVRVKI</sequence>
<dbReference type="Pfam" id="PF03471">
    <property type="entry name" value="CorC_HlyC"/>
    <property type="match status" value="1"/>
</dbReference>
<evidence type="ECO:0000313" key="17">
    <source>
        <dbReference type="Proteomes" id="UP000283589"/>
    </source>
</evidence>
<dbReference type="InterPro" id="IPR000644">
    <property type="entry name" value="CBS_dom"/>
</dbReference>
<evidence type="ECO:0000256" key="3">
    <source>
        <dbReference type="ARBA" id="ARBA00022737"/>
    </source>
</evidence>
<dbReference type="Proteomes" id="UP000286063">
    <property type="component" value="Unassembled WGS sequence"/>
</dbReference>
<dbReference type="AlphaFoldDB" id="A0A413IU03"/>
<dbReference type="SUPFAM" id="SSF56176">
    <property type="entry name" value="FAD-binding/transporter-associated domain-like"/>
    <property type="match status" value="1"/>
</dbReference>
<evidence type="ECO:0000256" key="7">
    <source>
        <dbReference type="PROSITE-ProRule" id="PRU00703"/>
    </source>
</evidence>
<evidence type="ECO:0000259" key="11">
    <source>
        <dbReference type="PROSITE" id="PS51846"/>
    </source>
</evidence>
<evidence type="ECO:0000313" key="18">
    <source>
        <dbReference type="Proteomes" id="UP000286038"/>
    </source>
</evidence>
<dbReference type="EMBL" id="QRPV01000008">
    <property type="protein sequence ID" value="RHM43585.1"/>
    <property type="molecule type" value="Genomic_DNA"/>
</dbReference>
<feature type="domain" description="CBS" evidence="10">
    <location>
        <begin position="273"/>
        <end position="330"/>
    </location>
</feature>
<evidence type="ECO:0000313" key="15">
    <source>
        <dbReference type="EMBL" id="RGY21389.1"/>
    </source>
</evidence>
<dbReference type="RefSeq" id="WP_027200455.1">
    <property type="nucleotide sequence ID" value="NZ_CABJDM010000008.1"/>
</dbReference>
<reference evidence="17 18" key="1">
    <citation type="submission" date="2018-08" db="EMBL/GenBank/DDBJ databases">
        <title>A genome reference for cultivated species of the human gut microbiota.</title>
        <authorList>
            <person name="Zou Y."/>
            <person name="Xue W."/>
            <person name="Luo G."/>
        </authorList>
    </citation>
    <scope>NUCLEOTIDE SEQUENCE [LARGE SCALE GENOMIC DNA]</scope>
    <source>
        <strain evidence="14 17">AF14-49</strain>
        <strain evidence="16 18">AF34-33</strain>
        <strain evidence="15 19">OF02-7</strain>
    </source>
</reference>
<evidence type="ECO:0000313" key="19">
    <source>
        <dbReference type="Proteomes" id="UP000286063"/>
    </source>
</evidence>
<gene>
    <name evidence="14" type="ORF">DWW18_10000</name>
    <name evidence="16" type="ORF">DWZ68_08570</name>
    <name evidence="15" type="ORF">DXA50_00610</name>
    <name evidence="13" type="ORF">I6J59_00090</name>
    <name evidence="12" type="ORF">K8V05_05440</name>
</gene>
<keyword evidence="20" id="KW-1185">Reference proteome</keyword>
<dbReference type="EMBL" id="QSCR01000001">
    <property type="protein sequence ID" value="RGY21389.1"/>
    <property type="molecule type" value="Genomic_DNA"/>
</dbReference>
<evidence type="ECO:0000259" key="10">
    <source>
        <dbReference type="PROSITE" id="PS51371"/>
    </source>
</evidence>
<dbReference type="SMART" id="SM01091">
    <property type="entry name" value="CorC_HlyC"/>
    <property type="match status" value="1"/>
</dbReference>
<reference evidence="12" key="4">
    <citation type="submission" date="2021-09" db="EMBL/GenBank/DDBJ databases">
        <authorList>
            <person name="Gilroy R."/>
        </authorList>
    </citation>
    <scope>NUCLEOTIDE SEQUENCE</scope>
    <source>
        <strain evidence="12">6966</strain>
    </source>
</reference>
<dbReference type="InterPro" id="IPR046342">
    <property type="entry name" value="CBS_dom_sf"/>
</dbReference>
<evidence type="ECO:0000313" key="13">
    <source>
        <dbReference type="EMBL" id="QRO50085.1"/>
    </source>
</evidence>
<reference evidence="12" key="2">
    <citation type="journal article" date="2021" name="PeerJ">
        <title>Extensive microbial diversity within the chicken gut microbiome revealed by metagenomics and culture.</title>
        <authorList>
            <person name="Gilroy R."/>
            <person name="Ravi A."/>
            <person name="Getino M."/>
            <person name="Pursley I."/>
            <person name="Horton D.L."/>
            <person name="Alikhan N.F."/>
            <person name="Baker D."/>
            <person name="Gharbi K."/>
            <person name="Hall N."/>
            <person name="Watson M."/>
            <person name="Adriaenssens E.M."/>
            <person name="Foster-Nyarko E."/>
            <person name="Jarju S."/>
            <person name="Secka A."/>
            <person name="Antonio M."/>
            <person name="Oren A."/>
            <person name="Chaudhuri R.R."/>
            <person name="La Ragione R."/>
            <person name="Hildebrand F."/>
            <person name="Pallen M.J."/>
        </authorList>
    </citation>
    <scope>NUCLEOTIDE SEQUENCE</scope>
    <source>
        <strain evidence="12">6966</strain>
    </source>
</reference>
<dbReference type="GO" id="GO:0005886">
    <property type="term" value="C:plasma membrane"/>
    <property type="evidence" value="ECO:0007669"/>
    <property type="project" value="TreeGrafter"/>
</dbReference>
<dbReference type="Proteomes" id="UP000286038">
    <property type="component" value="Unassembled WGS sequence"/>
</dbReference>
<protein>
    <submittedName>
        <fullName evidence="12">Hemolysin family protein</fullName>
    </submittedName>
    <submittedName>
        <fullName evidence="15">HlyC/CorC family transporter</fullName>
    </submittedName>
</protein>
<dbReference type="InterPro" id="IPR002550">
    <property type="entry name" value="CNNM"/>
</dbReference>
<dbReference type="Gene3D" id="3.10.580.10">
    <property type="entry name" value="CBS-domain"/>
    <property type="match status" value="1"/>
</dbReference>
<dbReference type="PANTHER" id="PTHR22777:SF17">
    <property type="entry name" value="UPF0053 PROTEIN SLL0260"/>
    <property type="match status" value="1"/>
</dbReference>
<evidence type="ECO:0000256" key="2">
    <source>
        <dbReference type="ARBA" id="ARBA00022692"/>
    </source>
</evidence>
<dbReference type="GeneID" id="93097148"/>
<evidence type="ECO:0000256" key="1">
    <source>
        <dbReference type="ARBA" id="ARBA00004141"/>
    </source>
</evidence>
<reference evidence="13 20" key="3">
    <citation type="submission" date="2021-02" db="EMBL/GenBank/DDBJ databases">
        <title>FDA dAtabase for Regulatory Grade micrObial Sequences (FDA-ARGOS): Supporting development and validation of Infectious Disease Dx tests.</title>
        <authorList>
            <person name="Carlson P."/>
            <person name="Fischbach M."/>
            <person name="Hastie J."/>
            <person name="Bilen M."/>
            <person name="Cheng A."/>
            <person name="Tallon L."/>
            <person name="Sadzewicz L."/>
            <person name="Zhao X."/>
            <person name="Boylan J."/>
            <person name="Ott S."/>
            <person name="Bowen H."/>
            <person name="Vavikolanu K."/>
            <person name="Mehta A."/>
            <person name="Aluvathingal J."/>
            <person name="Nadendla S."/>
            <person name="Yan Y."/>
            <person name="Sichtig H."/>
        </authorList>
    </citation>
    <scope>NUCLEOTIDE SEQUENCE [LARGE SCALE GENOMIC DNA]</scope>
    <source>
        <strain evidence="13 20">FDAARGOS_1229</strain>
    </source>
</reference>
<dbReference type="EMBL" id="CP069450">
    <property type="protein sequence ID" value="QRO50085.1"/>
    <property type="molecule type" value="Genomic_DNA"/>
</dbReference>
<feature type="transmembrane region" description="Helical" evidence="9">
    <location>
        <begin position="128"/>
        <end position="154"/>
    </location>
</feature>
<feature type="domain" description="CNNM transmembrane" evidence="11">
    <location>
        <begin position="1"/>
        <end position="193"/>
    </location>
</feature>
<name>A0A413IU03_9BACT</name>
<dbReference type="InterPro" id="IPR016169">
    <property type="entry name" value="FAD-bd_PCMH_sub2"/>
</dbReference>
<feature type="transmembrane region" description="Helical" evidence="9">
    <location>
        <begin position="55"/>
        <end position="74"/>
    </location>
</feature>
<dbReference type="GO" id="GO:0050660">
    <property type="term" value="F:flavin adenine dinucleotide binding"/>
    <property type="evidence" value="ECO:0007669"/>
    <property type="project" value="InterPro"/>
</dbReference>
<keyword evidence="5 7" id="KW-0129">CBS domain</keyword>
<dbReference type="STRING" id="1121130.GCA_000519105_01623"/>
<keyword evidence="6 8" id="KW-0472">Membrane</keyword>
<evidence type="ECO:0000313" key="20">
    <source>
        <dbReference type="Proteomes" id="UP000654720"/>
    </source>
</evidence>
<dbReference type="Proteomes" id="UP000283589">
    <property type="component" value="Unassembled WGS sequence"/>
</dbReference>
<organism evidence="15 19">
    <name type="scientific">Butyricimonas virosa</name>
    <dbReference type="NCBI Taxonomy" id="544645"/>
    <lineage>
        <taxon>Bacteria</taxon>
        <taxon>Pseudomonadati</taxon>
        <taxon>Bacteroidota</taxon>
        <taxon>Bacteroidia</taxon>
        <taxon>Bacteroidales</taxon>
        <taxon>Odoribacteraceae</taxon>
        <taxon>Butyricimonas</taxon>
    </lineage>
</organism>
<dbReference type="Gene3D" id="3.30.465.10">
    <property type="match status" value="1"/>
</dbReference>